<gene>
    <name evidence="3" type="ORF">ATZ35_02890</name>
</gene>
<dbReference type="Pfam" id="PF09299">
    <property type="entry name" value="Mu-transpos_C"/>
    <property type="match status" value="1"/>
</dbReference>
<evidence type="ECO:0000256" key="1">
    <source>
        <dbReference type="SAM" id="Phobius"/>
    </source>
</evidence>
<feature type="domain" description="Transposase-like Mu C-terminal" evidence="2">
    <location>
        <begin position="9"/>
        <end position="45"/>
    </location>
</feature>
<dbReference type="EMBL" id="CP013655">
    <property type="protein sequence ID" value="ALS36144.1"/>
    <property type="molecule type" value="Genomic_DNA"/>
</dbReference>
<protein>
    <recommendedName>
        <fullName evidence="2">Transposase-like Mu C-terminal domain-containing protein</fullName>
    </recommendedName>
</protein>
<proteinExistence type="predicted"/>
<feature type="transmembrane region" description="Helical" evidence="1">
    <location>
        <begin position="52"/>
        <end position="78"/>
    </location>
</feature>
<dbReference type="KEGG" id="erx:ATZ35_02890"/>
<evidence type="ECO:0000259" key="2">
    <source>
        <dbReference type="Pfam" id="PF09299"/>
    </source>
</evidence>
<name>A0A0U2X7J5_9ENTE</name>
<keyword evidence="4" id="KW-1185">Reference proteome</keyword>
<reference evidence="4" key="1">
    <citation type="submission" date="2015-12" db="EMBL/GenBank/DDBJ databases">
        <authorList>
            <person name="Lauer A."/>
            <person name="Humrighouse B."/>
            <person name="Loparev V."/>
            <person name="Shewmaker P.L."/>
            <person name="Whitney A.M."/>
            <person name="McLaughlin R.W."/>
        </authorList>
    </citation>
    <scope>NUCLEOTIDE SEQUENCE [LARGE SCALE GENOMIC DNA]</scope>
    <source>
        <strain evidence="4">LMG 26678</strain>
    </source>
</reference>
<accession>A0A0U2X7J5</accession>
<dbReference type="InterPro" id="IPR015378">
    <property type="entry name" value="Transposase-like_Mu_C"/>
</dbReference>
<keyword evidence="1" id="KW-0812">Transmembrane</keyword>
<keyword evidence="1" id="KW-1133">Transmembrane helix</keyword>
<sequence>MRDSMENLDLLLLEFEKERVLHSDGIHLFGLKYIQSNLAAFFGETMEKRKSIMIVIMILFVLLKSDTRPIFIIVYNSFSFKIDARKLLPSPDRSIFY</sequence>
<evidence type="ECO:0000313" key="4">
    <source>
        <dbReference type="Proteomes" id="UP000067523"/>
    </source>
</evidence>
<keyword evidence="1" id="KW-0472">Membrane</keyword>
<organism evidence="3 4">
    <name type="scientific">Enterococcus rotai</name>
    <dbReference type="NCBI Taxonomy" id="118060"/>
    <lineage>
        <taxon>Bacteria</taxon>
        <taxon>Bacillati</taxon>
        <taxon>Bacillota</taxon>
        <taxon>Bacilli</taxon>
        <taxon>Lactobacillales</taxon>
        <taxon>Enterococcaceae</taxon>
        <taxon>Enterococcus</taxon>
    </lineage>
</organism>
<evidence type="ECO:0000313" key="3">
    <source>
        <dbReference type="EMBL" id="ALS36144.1"/>
    </source>
</evidence>
<dbReference type="Proteomes" id="UP000067523">
    <property type="component" value="Chromosome"/>
</dbReference>
<dbReference type="AlphaFoldDB" id="A0A0U2X7J5"/>